<proteinExistence type="inferred from homology"/>
<feature type="domain" description="Gfo/Idh/MocA-like oxidoreductase N-terminal" evidence="3">
    <location>
        <begin position="2"/>
        <end position="119"/>
    </location>
</feature>
<dbReference type="InterPro" id="IPR055170">
    <property type="entry name" value="GFO_IDH_MocA-like_dom"/>
</dbReference>
<feature type="domain" description="GFO/IDH/MocA-like oxidoreductase" evidence="4">
    <location>
        <begin position="131"/>
        <end position="246"/>
    </location>
</feature>
<dbReference type="Proteomes" id="UP001161405">
    <property type="component" value="Unassembled WGS sequence"/>
</dbReference>
<dbReference type="PANTHER" id="PTHR22604">
    <property type="entry name" value="OXIDOREDUCTASES"/>
    <property type="match status" value="1"/>
</dbReference>
<accession>A0ABQ5UST2</accession>
<dbReference type="EMBL" id="BSNI01000002">
    <property type="protein sequence ID" value="GLQ17800.1"/>
    <property type="molecule type" value="Genomic_DNA"/>
</dbReference>
<dbReference type="SUPFAM" id="SSF51735">
    <property type="entry name" value="NAD(P)-binding Rossmann-fold domains"/>
    <property type="match status" value="1"/>
</dbReference>
<dbReference type="PANTHER" id="PTHR22604:SF105">
    <property type="entry name" value="TRANS-1,2-DIHYDROBENZENE-1,2-DIOL DEHYDROGENASE"/>
    <property type="match status" value="1"/>
</dbReference>
<evidence type="ECO:0000256" key="1">
    <source>
        <dbReference type="ARBA" id="ARBA00010928"/>
    </source>
</evidence>
<evidence type="ECO:0000256" key="2">
    <source>
        <dbReference type="ARBA" id="ARBA00023002"/>
    </source>
</evidence>
<comment type="similarity">
    <text evidence="1">Belongs to the Gfo/Idh/MocA family.</text>
</comment>
<dbReference type="InterPro" id="IPR050984">
    <property type="entry name" value="Gfo/Idh/MocA_domain"/>
</dbReference>
<keyword evidence="2" id="KW-0560">Oxidoreductase</keyword>
<dbReference type="SUPFAM" id="SSF55347">
    <property type="entry name" value="Glyceraldehyde-3-phosphate dehydrogenase-like, C-terminal domain"/>
    <property type="match status" value="1"/>
</dbReference>
<gene>
    <name evidence="5" type="ORF">GCM10007879_20490</name>
</gene>
<evidence type="ECO:0000313" key="5">
    <source>
        <dbReference type="EMBL" id="GLQ17800.1"/>
    </source>
</evidence>
<dbReference type="Gene3D" id="3.30.360.10">
    <property type="entry name" value="Dihydrodipicolinate Reductase, domain 2"/>
    <property type="match status" value="1"/>
</dbReference>
<dbReference type="InterPro" id="IPR000683">
    <property type="entry name" value="Gfo/Idh/MocA-like_OxRdtase_N"/>
</dbReference>
<evidence type="ECO:0000313" key="6">
    <source>
        <dbReference type="Proteomes" id="UP001161405"/>
    </source>
</evidence>
<name>A0ABQ5UST2_9HYPH</name>
<dbReference type="InterPro" id="IPR036291">
    <property type="entry name" value="NAD(P)-bd_dom_sf"/>
</dbReference>
<reference evidence="5" key="2">
    <citation type="submission" date="2023-01" db="EMBL/GenBank/DDBJ databases">
        <title>Draft genome sequence of Maritalea porphyrae strain NBRC 107169.</title>
        <authorList>
            <person name="Sun Q."/>
            <person name="Mori K."/>
        </authorList>
    </citation>
    <scope>NUCLEOTIDE SEQUENCE</scope>
    <source>
        <strain evidence="5">NBRC 107169</strain>
    </source>
</reference>
<evidence type="ECO:0000259" key="3">
    <source>
        <dbReference type="Pfam" id="PF01408"/>
    </source>
</evidence>
<dbReference type="Pfam" id="PF22725">
    <property type="entry name" value="GFO_IDH_MocA_C3"/>
    <property type="match status" value="1"/>
</dbReference>
<dbReference type="RefSeq" id="WP_284364210.1">
    <property type="nucleotide sequence ID" value="NZ_BSNI01000002.1"/>
</dbReference>
<comment type="caution">
    <text evidence="5">The sequence shown here is derived from an EMBL/GenBank/DDBJ whole genome shotgun (WGS) entry which is preliminary data.</text>
</comment>
<keyword evidence="6" id="KW-1185">Reference proteome</keyword>
<reference evidence="5" key="1">
    <citation type="journal article" date="2014" name="Int. J. Syst. Evol. Microbiol.">
        <title>Complete genome of a new Firmicutes species belonging to the dominant human colonic microbiota ('Ruminococcus bicirculans') reveals two chromosomes and a selective capacity to utilize plant glucans.</title>
        <authorList>
            <consortium name="NISC Comparative Sequencing Program"/>
            <person name="Wegmann U."/>
            <person name="Louis P."/>
            <person name="Goesmann A."/>
            <person name="Henrissat B."/>
            <person name="Duncan S.H."/>
            <person name="Flint H.J."/>
        </authorList>
    </citation>
    <scope>NUCLEOTIDE SEQUENCE</scope>
    <source>
        <strain evidence="5">NBRC 107169</strain>
    </source>
</reference>
<protein>
    <submittedName>
        <fullName evidence="5">Oxidoreductase</fullName>
    </submittedName>
</protein>
<sequence length="328" mass="35976">MLRWGILGTAKIARERLVPAIHAASNASLMGIASRSQQSADAFAKTHGIPLAFPTYEAMLESDQIDAIYIPLPTSAHVEWTKKVLDAGKHVLCEKPIALEAAQINQLISARDESGKVAAEAFMVTYHPQWHKVRDLIADGAIGKLRHIQGSFTYFNRDPNNMRNKPELGGGGLLDIGVYPTVTSRFVTGQEPTQAYAKVERDPEFGTDIFANCQYQFDGFDMSFYCSTQLAARQSMVFHGEKGYIEVSAPFNAEIFDAVTVTLSNQGHNEAQSWSFSAAQQYTLQVEAFGQKVAGDPVDLFTLESSKRNQAAIDALFASGESGNWETV</sequence>
<dbReference type="Pfam" id="PF01408">
    <property type="entry name" value="GFO_IDH_MocA"/>
    <property type="match status" value="1"/>
</dbReference>
<evidence type="ECO:0000259" key="4">
    <source>
        <dbReference type="Pfam" id="PF22725"/>
    </source>
</evidence>
<dbReference type="Gene3D" id="3.40.50.720">
    <property type="entry name" value="NAD(P)-binding Rossmann-like Domain"/>
    <property type="match status" value="1"/>
</dbReference>
<organism evidence="5 6">
    <name type="scientific">Maritalea porphyrae</name>
    <dbReference type="NCBI Taxonomy" id="880732"/>
    <lineage>
        <taxon>Bacteria</taxon>
        <taxon>Pseudomonadati</taxon>
        <taxon>Pseudomonadota</taxon>
        <taxon>Alphaproteobacteria</taxon>
        <taxon>Hyphomicrobiales</taxon>
        <taxon>Devosiaceae</taxon>
        <taxon>Maritalea</taxon>
    </lineage>
</organism>